<protein>
    <recommendedName>
        <fullName evidence="2">PX domain-containing protein</fullName>
    </recommendedName>
</protein>
<name>A0AAV9IYG0_CYACA</name>
<dbReference type="AlphaFoldDB" id="A0AAV9IYG0"/>
<dbReference type="Pfam" id="PF00787">
    <property type="entry name" value="PX"/>
    <property type="match status" value="1"/>
</dbReference>
<feature type="compositionally biased region" description="Basic and acidic residues" evidence="1">
    <location>
        <begin position="146"/>
        <end position="160"/>
    </location>
</feature>
<dbReference type="EMBL" id="JANCYW010000012">
    <property type="protein sequence ID" value="KAK4537343.1"/>
    <property type="molecule type" value="Genomic_DNA"/>
</dbReference>
<feature type="compositionally biased region" description="Basic and acidic residues" evidence="1">
    <location>
        <begin position="99"/>
        <end position="110"/>
    </location>
</feature>
<dbReference type="GO" id="GO:0005768">
    <property type="term" value="C:endosome"/>
    <property type="evidence" value="ECO:0007669"/>
    <property type="project" value="TreeGrafter"/>
</dbReference>
<dbReference type="Proteomes" id="UP001301350">
    <property type="component" value="Unassembled WGS sequence"/>
</dbReference>
<dbReference type="PROSITE" id="PS50195">
    <property type="entry name" value="PX"/>
    <property type="match status" value="1"/>
</dbReference>
<feature type="domain" description="PX" evidence="2">
    <location>
        <begin position="275"/>
        <end position="393"/>
    </location>
</feature>
<feature type="compositionally biased region" description="Polar residues" evidence="1">
    <location>
        <begin position="247"/>
        <end position="272"/>
    </location>
</feature>
<dbReference type="Gene3D" id="1.20.1270.60">
    <property type="entry name" value="Arfaptin homology (AH) domain/BAR domain"/>
    <property type="match status" value="1"/>
</dbReference>
<feature type="region of interest" description="Disordered" evidence="1">
    <location>
        <begin position="241"/>
        <end position="275"/>
    </location>
</feature>
<feature type="region of interest" description="Disordered" evidence="1">
    <location>
        <begin position="687"/>
        <end position="712"/>
    </location>
</feature>
<organism evidence="3 4">
    <name type="scientific">Cyanidium caldarium</name>
    <name type="common">Red alga</name>
    <dbReference type="NCBI Taxonomy" id="2771"/>
    <lineage>
        <taxon>Eukaryota</taxon>
        <taxon>Rhodophyta</taxon>
        <taxon>Bangiophyceae</taxon>
        <taxon>Cyanidiales</taxon>
        <taxon>Cyanidiaceae</taxon>
        <taxon>Cyanidium</taxon>
    </lineage>
</organism>
<dbReference type="PANTHER" id="PTHR10555">
    <property type="entry name" value="SORTING NEXIN"/>
    <property type="match status" value="1"/>
</dbReference>
<keyword evidence="4" id="KW-1185">Reference proteome</keyword>
<sequence length="793" mass="87295">MRSREEGEGEPDTFTAAPLASRWRDTALQVAESREAGRGTWGTHLERLLTGEREAGSGGEWRDSVRGRGGDCVWSDADGSERVFAAGLRRQTASAEVEEAVHDPLLHPREEEDEEAGRQGSEGDALRAGRTSAAVLERPPSKTKSRAVDGEHDRSRHVFGRESPCSAVDTSADGAEAADEGAHQSRDAGDDYTVTAAGASLPDESKALIPVAAKDRRVARRTIDRMQRWGVVVRDTALERMQRQRQHPMQTRPQEPSSSTENMEEMSPSSGVESDGLRVEVARTLLESLASGAPLWDAVATATATSVELASVRRHYSDFAWLEQRLVATHPVCIVPALPDAPRWLERYTSTADLYLERQRRRLERFLLRVLAHPVLQRDRQLHAFLGCFGDAVWARLRACQDGRQIEAVLDEANEALREEVAMDSTVRGAHTAGAADPGAALAGTASRSYLQWATHGLWKARKRLDRSINRLLAGNGAAEHTYYGGGVMDEQQRVQEERQRRLQRYAQRLHETTLALVEELAAVTRTGMEWAGQRGEAAASFTALAAVEPPVERAAAVEPEEGQVRAGRSAPNVLAGALQSLAECLLLEASLFGAPSAGHPRPESETESEASISRGRDTALPATAPASRTVWTWTSLQECLFDWSCLARGLQRALQEYAESQSLYLHALERWLRARDRLEQWLQRLPAGVPASPPPPSSGNDDDDAASPPTSRQLLGALLDHPAARDERAAEAQLALARKHYERVSSVFGAELRRFRAQIHEELRAEMRRCAAAHAHAHARAAQTWKTMYERM</sequence>
<dbReference type="GO" id="GO:0035091">
    <property type="term" value="F:phosphatidylinositol binding"/>
    <property type="evidence" value="ECO:0007669"/>
    <property type="project" value="InterPro"/>
</dbReference>
<dbReference type="SUPFAM" id="SSF64268">
    <property type="entry name" value="PX domain"/>
    <property type="match status" value="1"/>
</dbReference>
<feature type="region of interest" description="Disordered" evidence="1">
    <location>
        <begin position="90"/>
        <end position="189"/>
    </location>
</feature>
<evidence type="ECO:0000313" key="4">
    <source>
        <dbReference type="Proteomes" id="UP001301350"/>
    </source>
</evidence>
<dbReference type="InterPro" id="IPR036871">
    <property type="entry name" value="PX_dom_sf"/>
</dbReference>
<reference evidence="3 4" key="1">
    <citation type="submission" date="2022-07" db="EMBL/GenBank/DDBJ databases">
        <title>Genome-wide signatures of adaptation to extreme environments.</title>
        <authorList>
            <person name="Cho C.H."/>
            <person name="Yoon H.S."/>
        </authorList>
    </citation>
    <scope>NUCLEOTIDE SEQUENCE [LARGE SCALE GENOMIC DNA]</scope>
    <source>
        <strain evidence="3 4">DBV 063 E5</strain>
    </source>
</reference>
<evidence type="ECO:0000256" key="1">
    <source>
        <dbReference type="SAM" id="MobiDB-lite"/>
    </source>
</evidence>
<dbReference type="Gene3D" id="3.30.1520.10">
    <property type="entry name" value="Phox-like domain"/>
    <property type="match status" value="1"/>
</dbReference>
<dbReference type="PANTHER" id="PTHR10555:SF170">
    <property type="entry name" value="FI18122P1"/>
    <property type="match status" value="1"/>
</dbReference>
<feature type="region of interest" description="Disordered" evidence="1">
    <location>
        <begin position="596"/>
        <end position="622"/>
    </location>
</feature>
<proteinExistence type="predicted"/>
<dbReference type="InterPro" id="IPR027267">
    <property type="entry name" value="AH/BAR_dom_sf"/>
</dbReference>
<feature type="compositionally biased region" description="Basic and acidic residues" evidence="1">
    <location>
        <begin position="180"/>
        <end position="189"/>
    </location>
</feature>
<accession>A0AAV9IYG0</accession>
<evidence type="ECO:0000259" key="2">
    <source>
        <dbReference type="PROSITE" id="PS50195"/>
    </source>
</evidence>
<evidence type="ECO:0000313" key="3">
    <source>
        <dbReference type="EMBL" id="KAK4537343.1"/>
    </source>
</evidence>
<dbReference type="InterPro" id="IPR001683">
    <property type="entry name" value="PX_dom"/>
</dbReference>
<dbReference type="SMART" id="SM00312">
    <property type="entry name" value="PX"/>
    <property type="match status" value="1"/>
</dbReference>
<comment type="caution">
    <text evidence="3">The sequence shown here is derived from an EMBL/GenBank/DDBJ whole genome shotgun (WGS) entry which is preliminary data.</text>
</comment>
<feature type="compositionally biased region" description="Basic and acidic residues" evidence="1">
    <location>
        <begin position="44"/>
        <end position="69"/>
    </location>
</feature>
<feature type="region of interest" description="Disordered" evidence="1">
    <location>
        <begin position="1"/>
        <end position="71"/>
    </location>
</feature>
<gene>
    <name evidence="3" type="ORF">CDCA_CDCA12G3368</name>
</gene>